<dbReference type="OrthoDB" id="7776143at2759"/>
<comment type="caution">
    <text evidence="5">The sequence shown here is derived from an EMBL/GenBank/DDBJ whole genome shotgun (WGS) entry which is preliminary data.</text>
</comment>
<dbReference type="SUPFAM" id="SSF101898">
    <property type="entry name" value="NHL repeat"/>
    <property type="match status" value="1"/>
</dbReference>
<dbReference type="GO" id="GO:0005576">
    <property type="term" value="C:extracellular region"/>
    <property type="evidence" value="ECO:0007669"/>
    <property type="project" value="UniProtKB-SubCell"/>
</dbReference>
<keyword evidence="6" id="KW-1185">Reference proteome</keyword>
<dbReference type="Gene3D" id="2.120.10.30">
    <property type="entry name" value="TolB, C-terminal domain"/>
    <property type="match status" value="1"/>
</dbReference>
<proteinExistence type="inferred from homology"/>
<dbReference type="Proteomes" id="UP000786811">
    <property type="component" value="Unassembled WGS sequence"/>
</dbReference>
<evidence type="ECO:0000256" key="1">
    <source>
        <dbReference type="ARBA" id="ARBA00004613"/>
    </source>
</evidence>
<dbReference type="PANTHER" id="PTHR10009">
    <property type="entry name" value="PROTEIN YELLOW-RELATED"/>
    <property type="match status" value="1"/>
</dbReference>
<accession>A0A8J2HA26</accession>
<dbReference type="PANTHER" id="PTHR10009:SF13">
    <property type="entry name" value="DOPAMINECHROME TAUTOMERASE"/>
    <property type="match status" value="1"/>
</dbReference>
<dbReference type="Pfam" id="PF03022">
    <property type="entry name" value="MRJP"/>
    <property type="match status" value="1"/>
</dbReference>
<dbReference type="EMBL" id="CAJNRD030001119">
    <property type="protein sequence ID" value="CAG5088417.1"/>
    <property type="molecule type" value="Genomic_DNA"/>
</dbReference>
<keyword evidence="4" id="KW-0732">Signal</keyword>
<evidence type="ECO:0000256" key="3">
    <source>
        <dbReference type="ARBA" id="ARBA00022525"/>
    </source>
</evidence>
<dbReference type="AlphaFoldDB" id="A0A8J2HA26"/>
<evidence type="ECO:0000256" key="4">
    <source>
        <dbReference type="ARBA" id="ARBA00022729"/>
    </source>
</evidence>
<dbReference type="InterPro" id="IPR017996">
    <property type="entry name" value="MRJP/yellow-related"/>
</dbReference>
<organism evidence="5 6">
    <name type="scientific">Cotesia congregata</name>
    <name type="common">Parasitoid wasp</name>
    <name type="synonym">Apanteles congregatus</name>
    <dbReference type="NCBI Taxonomy" id="51543"/>
    <lineage>
        <taxon>Eukaryota</taxon>
        <taxon>Metazoa</taxon>
        <taxon>Ecdysozoa</taxon>
        <taxon>Arthropoda</taxon>
        <taxon>Hexapoda</taxon>
        <taxon>Insecta</taxon>
        <taxon>Pterygota</taxon>
        <taxon>Neoptera</taxon>
        <taxon>Endopterygota</taxon>
        <taxon>Hymenoptera</taxon>
        <taxon>Apocrita</taxon>
        <taxon>Ichneumonoidea</taxon>
        <taxon>Braconidae</taxon>
        <taxon>Microgastrinae</taxon>
        <taxon>Cotesia</taxon>
    </lineage>
</organism>
<dbReference type="FunFam" id="2.120.10.30:FF:000045">
    <property type="entry name" value="Blast:Protein yellow"/>
    <property type="match status" value="1"/>
</dbReference>
<dbReference type="PRINTS" id="PR01366">
    <property type="entry name" value="ROYALJELLY"/>
</dbReference>
<evidence type="ECO:0000313" key="6">
    <source>
        <dbReference type="Proteomes" id="UP000786811"/>
    </source>
</evidence>
<comment type="subcellular location">
    <subcellularLocation>
        <location evidence="1">Secreted</location>
    </subcellularLocation>
</comment>
<protein>
    <submittedName>
        <fullName evidence="5">Similar to y: Protein yellow (Drosophila subobscura)</fullName>
    </submittedName>
</protein>
<reference evidence="5" key="1">
    <citation type="submission" date="2021-04" db="EMBL/GenBank/DDBJ databases">
        <authorList>
            <person name="Chebbi M.A.C M."/>
        </authorList>
    </citation>
    <scope>NUCLEOTIDE SEQUENCE</scope>
</reference>
<dbReference type="InterPro" id="IPR011042">
    <property type="entry name" value="6-blade_b-propeller_TolB-like"/>
</dbReference>
<keyword evidence="3" id="KW-0964">Secreted</keyword>
<evidence type="ECO:0000256" key="2">
    <source>
        <dbReference type="ARBA" id="ARBA00009127"/>
    </source>
</evidence>
<sequence length="563" mass="65152">MKRKKFDSEEDSARKRSDVLPNWGDSFFDYNDFSWKKTPFSQYNFHGYNEIRITNVVPLLMSMTLLGLKEFNAQNTQNLHGPADFESPISFNDDNPNTLYKVAKSSSLNADILNSMRFGRLIENFNAPIEDRLPNFGLNDITIPNKDIEPPFENFPEEETPGAAMELIYAWKTIDYEFASSAAREQAILEKSFIPENNVPLGLEFWRDKVFITLPKWRTGVPATLTTVPRYTVQKSPKLRPYPSWGWHYQGSCGGMTSVFRIQVDQCDRLWVLDSGSVNLTESLKRICPPAIFIFDLKTDRLLKRYQIPEDQIKEDSLWSNIVVDIRNNDCNSAKAYLADVWRFAMIVYDLSKDTSFRIQHHFFFPNPFASKYELHGIRFQWMDGILGLALSPIDVNNDKILYFHPMSSFHEFAVSTAVLIDQETAESNPDSFAPVGERRAKDFGHSSGSAIDRNGVMFFNMVTRDSVWCWDTRKEYLPRNFGLVGVSNETLVFPNDIRVDNEERQSFWTISNRLPMYLYGPWNPEDVNFRVYRAYVDEAVRDTVCDPNYVVSETEISYEDTC</sequence>
<comment type="similarity">
    <text evidence="2">Belongs to the major royal jelly protein family.</text>
</comment>
<evidence type="ECO:0000313" key="5">
    <source>
        <dbReference type="EMBL" id="CAG5088417.1"/>
    </source>
</evidence>
<name>A0A8J2HA26_COTCN</name>
<gene>
    <name evidence="5" type="ORF">HICCMSTLAB_LOCUS4833</name>
</gene>